<evidence type="ECO:0000313" key="1">
    <source>
        <dbReference type="EMBL" id="AIF83466.1"/>
    </source>
</evidence>
<dbReference type="OrthoDB" id="9705at2157"/>
<protein>
    <submittedName>
        <fullName evidence="1">Uncharacterized protein</fullName>
    </submittedName>
</protein>
<sequence>MQHIFKVTKSVGEATANLELYDGNSLALLESESFSDLYTLNFHLQTLATKYKTAGGLLIVHDKAKNSVELSLAKDENSLFVS</sequence>
<dbReference type="AlphaFoldDB" id="A0A075MPI4"/>
<dbReference type="GeneID" id="41597194"/>
<evidence type="ECO:0000313" key="2">
    <source>
        <dbReference type="Proteomes" id="UP000028194"/>
    </source>
</evidence>
<reference evidence="1 2" key="1">
    <citation type="journal article" date="2014" name="PLoS ONE">
        <title>Genome Sequence of Candidatus Nitrososphaera evergladensis from Group I.1b Enriched from Everglades Soil Reveals Novel Genomic Features of the Ammonia-Oxidizing Archaea.</title>
        <authorList>
            <person name="Zhalnina K.V."/>
            <person name="Dias R."/>
            <person name="Leonard M.T."/>
            <person name="Dorr de Quadros P."/>
            <person name="Camargo F.A."/>
            <person name="Drew J.C."/>
            <person name="Farmerie W.G."/>
            <person name="Daroub S.H."/>
            <person name="Triplett E.W."/>
        </authorList>
    </citation>
    <scope>NUCLEOTIDE SEQUENCE [LARGE SCALE GENOMIC DNA]</scope>
    <source>
        <strain evidence="1 2">SR1</strain>
    </source>
</reference>
<organism evidence="1 2">
    <name type="scientific">Candidatus Nitrososphaera evergladensis SR1</name>
    <dbReference type="NCBI Taxonomy" id="1459636"/>
    <lineage>
        <taxon>Archaea</taxon>
        <taxon>Nitrososphaerota</taxon>
        <taxon>Nitrososphaeria</taxon>
        <taxon>Nitrososphaerales</taxon>
        <taxon>Nitrososphaeraceae</taxon>
        <taxon>Nitrososphaera</taxon>
    </lineage>
</organism>
<proteinExistence type="predicted"/>
<accession>A0A075MPI4</accession>
<gene>
    <name evidence="1" type="ORF">NTE_01399</name>
</gene>
<dbReference type="STRING" id="1459636.NTE_01399"/>
<name>A0A075MPI4_9ARCH</name>
<dbReference type="HOGENOM" id="CLU_2550392_0_0_2"/>
<dbReference type="RefSeq" id="WP_158385187.1">
    <property type="nucleotide sequence ID" value="NZ_CP007174.1"/>
</dbReference>
<dbReference type="KEGG" id="nev:NTE_01399"/>
<keyword evidence="2" id="KW-1185">Reference proteome</keyword>
<dbReference type="EMBL" id="CP007174">
    <property type="protein sequence ID" value="AIF83466.1"/>
    <property type="molecule type" value="Genomic_DNA"/>
</dbReference>
<dbReference type="Proteomes" id="UP000028194">
    <property type="component" value="Chromosome"/>
</dbReference>